<proteinExistence type="predicted"/>
<evidence type="ECO:0000313" key="2">
    <source>
        <dbReference type="Proteomes" id="UP001161247"/>
    </source>
</evidence>
<organism evidence="1 2">
    <name type="scientific">Oldenlandia corymbosa var. corymbosa</name>
    <dbReference type="NCBI Taxonomy" id="529605"/>
    <lineage>
        <taxon>Eukaryota</taxon>
        <taxon>Viridiplantae</taxon>
        <taxon>Streptophyta</taxon>
        <taxon>Embryophyta</taxon>
        <taxon>Tracheophyta</taxon>
        <taxon>Spermatophyta</taxon>
        <taxon>Magnoliopsida</taxon>
        <taxon>eudicotyledons</taxon>
        <taxon>Gunneridae</taxon>
        <taxon>Pentapetalae</taxon>
        <taxon>asterids</taxon>
        <taxon>lamiids</taxon>
        <taxon>Gentianales</taxon>
        <taxon>Rubiaceae</taxon>
        <taxon>Rubioideae</taxon>
        <taxon>Spermacoceae</taxon>
        <taxon>Hedyotis-Oldenlandia complex</taxon>
        <taxon>Oldenlandia</taxon>
    </lineage>
</organism>
<dbReference type="Proteomes" id="UP001161247">
    <property type="component" value="Chromosome 2"/>
</dbReference>
<sequence>MARQGIQFRSSIDHCLLTDPDGIGVFILYFKPLTSSLTDMVYLETVPYFQKKKKERKTSSEQGQLIFEHPDERQVRCCKHFEKSKIS</sequence>
<dbReference type="EMBL" id="OX459119">
    <property type="protein sequence ID" value="CAI9093782.1"/>
    <property type="molecule type" value="Genomic_DNA"/>
</dbReference>
<protein>
    <submittedName>
        <fullName evidence="1">OLC1v1029359C1</fullName>
    </submittedName>
</protein>
<name>A0AAV1CH30_OLDCO</name>
<evidence type="ECO:0000313" key="1">
    <source>
        <dbReference type="EMBL" id="CAI9093782.1"/>
    </source>
</evidence>
<keyword evidence="2" id="KW-1185">Reference proteome</keyword>
<reference evidence="1" key="1">
    <citation type="submission" date="2023-03" db="EMBL/GenBank/DDBJ databases">
        <authorList>
            <person name="Julca I."/>
        </authorList>
    </citation>
    <scope>NUCLEOTIDE SEQUENCE</scope>
</reference>
<dbReference type="AlphaFoldDB" id="A0AAV1CH30"/>
<gene>
    <name evidence="1" type="ORF">OLC1_LOCUS5109</name>
</gene>
<accession>A0AAV1CH30</accession>